<keyword evidence="5" id="KW-1185">Reference proteome</keyword>
<feature type="domain" description="SLH" evidence="3">
    <location>
        <begin position="2416"/>
        <end position="2475"/>
    </location>
</feature>
<gene>
    <name evidence="4" type="ORF">EHS13_25920</name>
</gene>
<evidence type="ECO:0000259" key="3">
    <source>
        <dbReference type="PROSITE" id="PS51272"/>
    </source>
</evidence>
<reference evidence="5" key="1">
    <citation type="submission" date="2018-11" db="EMBL/GenBank/DDBJ databases">
        <title>Complete genome sequence of Paenibacillus sp. ML311-T8.</title>
        <authorList>
            <person name="Nam Y.-D."/>
            <person name="Kang J."/>
            <person name="Chung W.-H."/>
            <person name="Park Y.S."/>
        </authorList>
    </citation>
    <scope>NUCLEOTIDE SEQUENCE [LARGE SCALE GENOMIC DNA]</scope>
    <source>
        <strain evidence="5">ML311-T8</strain>
    </source>
</reference>
<dbReference type="Pfam" id="PF07581">
    <property type="entry name" value="Glug"/>
    <property type="match status" value="1"/>
</dbReference>
<evidence type="ECO:0000256" key="2">
    <source>
        <dbReference type="SAM" id="Phobius"/>
    </source>
</evidence>
<dbReference type="PANTHER" id="PTHR43308">
    <property type="entry name" value="OUTER MEMBRANE PROTEIN ALPHA-RELATED"/>
    <property type="match status" value="1"/>
</dbReference>
<dbReference type="KEGG" id="ppsc:EHS13_25920"/>
<evidence type="ECO:0000313" key="4">
    <source>
        <dbReference type="EMBL" id="QGQ98078.1"/>
    </source>
</evidence>
<evidence type="ECO:0000313" key="5">
    <source>
        <dbReference type="Proteomes" id="UP000426246"/>
    </source>
</evidence>
<dbReference type="Pfam" id="PF12733">
    <property type="entry name" value="Cadherin-like"/>
    <property type="match status" value="4"/>
</dbReference>
<dbReference type="InterPro" id="IPR011493">
    <property type="entry name" value="GLUG"/>
</dbReference>
<dbReference type="InterPro" id="IPR001119">
    <property type="entry name" value="SLH_dom"/>
</dbReference>
<proteinExistence type="predicted"/>
<keyword evidence="2" id="KW-0472">Membrane</keyword>
<feature type="region of interest" description="Disordered" evidence="1">
    <location>
        <begin position="2126"/>
        <end position="2147"/>
    </location>
</feature>
<dbReference type="PANTHER" id="PTHR43308:SF5">
    <property type="entry name" value="S-LAYER PROTEIN _ PEPTIDOGLYCAN ENDO-BETA-N-ACETYLGLUCOSAMINIDASE"/>
    <property type="match status" value="1"/>
</dbReference>
<dbReference type="Gene3D" id="2.60.40.2340">
    <property type="match status" value="9"/>
</dbReference>
<keyword evidence="2" id="KW-1133">Transmembrane helix</keyword>
<evidence type="ECO:0000256" key="1">
    <source>
        <dbReference type="SAM" id="MobiDB-lite"/>
    </source>
</evidence>
<dbReference type="Gene3D" id="2.160.20.110">
    <property type="match status" value="2"/>
</dbReference>
<feature type="transmembrane region" description="Helical" evidence="2">
    <location>
        <begin position="12"/>
        <end position="30"/>
    </location>
</feature>
<dbReference type="InterPro" id="IPR051465">
    <property type="entry name" value="Cell_Envelope_Struct_Comp"/>
</dbReference>
<sequence>MEGYMKKSWSRGLYRVFIILLIGIIMGTTIPPSSVSADTVFEDGDGTSALPYLITNGDQLNAIRDNIYAHYKLISDIDLSAYAAADGGKGWKPIEGYFSGSLDGDGYKITGLSINRSDVDSVGLFEMIYTGSITNLKLLQADVKGSSDTGILAGHAVDATLLHVYTSGHVEGNQDVGGLLGKLEGSTLTYTGSSASVYGSAGYVGGLVGYYYSSNNNEEISNSYAEGNVHAAGSYAGGLIGHSYNGNIKRSYSSGNVLSDQNDVGGLLGSGYRGNVQLSYALGSVSGADTVGGLIGYLDGMTISKTYAAGFASAGGYILGGFGGYNYGSTVSDSYWDETTTGTPYGYGWSSESSSVSGLITADMVHSSSFAGWSFSGTWAGAAGKSYPYLQDNAPLWLTDLAAVPNAGTAGTISPVFDVGVKEYNISVTNLATALTITAPAANSSATVNIVGDNTLVTGDNTATITVSDGNDRDQVYTLHIHKLASSDLSSDAQLSDIQVNGDSIAGFNSGLNDYTLSVPNTNTAANITASTHHADATYTVAGCSSLQIGSNICTIIVSASDGTQKTYTITVIRNRFAGGEGTMASPYLIATADQLNAIRDDYQKVFKLTDDIDLSSYGAANGGLGWEPIYFEGTLDGNGHSVTGLSIQRPNEDIVGLFQYIYIGSVTNLKIVQATVVGRDNAGLLVGWHSSGTVTNVSASGSVSGRNSVGGLIGYVTNGNVTLSSSLAHVTGSGDAVGGLIGLNEGGTVSTSYAEGNVQGSSLVGGLIGSDNYYGNISNTYATGQVTAVNASAGGLIGKTQSGTYGTSYATGKVTGASAAGGLVGTKTSGTVTTSYWNTTTSGVSSGAGSGSVSGITGITTANMKLSASFNTWNFSTLWNIVSGTTTPYLRETQPLWLTGLTVTADSGTVVSVSPSLDNITSAYTAVVASDAQSVTITGATLNPTDTITVVGGTNLAVGNNSVTVTIASSNGFRSREYVLNVVRSDPSAAGLSSLLLSSGALSPAFAEATLAYSSSVAYNVSSLTLTPTVSNAGSTVTVNGIAVVSGQASGGIPLVVGVNTVAVEVTSQDGSNTKTYNVTVTRAAGSSNANLSALTTTGGTLSPTFTAGTIAYTTPNVSNITSSITVRPTVADSTATVKISVNGGAEIAATSGSNSSALPLVVGSNSIVITVTAQIGTTKSYTLTVTRAASTTATLSSLTLSSGSISPTFTANTINYTSTAANSFSSVTVTPTVTNANATISVSVNSGTSTAVVSGQSSVPLALNTGSNVINVVVTAQDGTTIKTYKITVTRSKSTASSITAFSFEGLTPAVSGTITGTAISLTVPYGTSKNGIIATFTSSALSTVKIGTTTQSSGTTLNDFTTPVTYKVTAEDGTTIKNYTVTVTVGANTAKDLTAFSFAGLTPVATGVISGNNIALTVPFGTNASSLVATFTSTGSVVKKGSTTQVSGTTANDFSSPVTYTVTAADSTTKNYLVTVTIAANNAKDLTAFSLVEQTGAATIDAAAHTVGIQVANGTNLVGLTPTVVVSANATVSPVSGAAMDFSGGAVSYTVTAQNGDQQVWTVTVSEAPAPLSGANAITSFSLAAQTGAATIDAAAHTVGIQVANGTNLVGMTPTVAVSANATVSPVSGAATDFSGGAVSYTVTAQNGDQQVWTVTVSEAPAPLSGANAITSFALAAQTGAATIDASAHTVEIQVANGTNLAGLTPTVTVSANATVSPASGLAADFSGGAVTYTVTAQNGDQQVWTVTVSEAPAPLSGANAIVSFALAAQTGAATIDAAAHTVVIQVANGTNLAGLTPTVTVSANATVSPVSGAATDFSGGAVSYTVTAQNGDQQVWTVTVSEEQAPLSSGNEIISLTLSEQTGAATINAVAHTVGIQVANGTNLATIAPTITVSANATVNSSSGAIVDFSNGSVSYTVTAQNGDQQVWTVTVSEESAPLSSGNEIISLTLSEQTGAATIDAAAHTVGIQVANGTNLSTLAPTVTVSANATVNPSSGTIVDFSNGAVSYTVTAQNGDQQVWMVTVSEEQAPLSGENEIISITLSGQTGSATINAAAQTVTIQVTNGTNLAILAPTITVSTNATISPASGATVDFSNGPVAYTITAQNGINRIYEITVSRAASAVDNSSSGNNRPIEPNNINDSEPALTDGKLILAAGASGMTKLGDEVEISIPAGATEQELRLSIEKLLDTSNLNTDKVVLNGSVYEVIKNFSSNFIKPVTITLTFDPDHVQAGQKPAIYFYDEIQKEWVNIGGEISGNKVTAETNHFTKFAVLNPQQDQTKQPEDQKSLFSDTKGHWAEKNIDLAVVKGLSAGYPDGTFQPNSSVTRAEFAVMLFRAMEFQDKPGELSFTDSEKIGSWAKNAISQLVSLGIISGYGDGSFQPDKKITRAEMIVMLARAMNKLYEMAVDPNENTAFADNSIIPLWAKAEVAAVAKKGLLQGQEGNKFAPNAMATRAEAISVLLRILELKLNQ</sequence>
<dbReference type="PROSITE" id="PS51272">
    <property type="entry name" value="SLH"/>
    <property type="match status" value="3"/>
</dbReference>
<protein>
    <submittedName>
        <fullName evidence="4">DUF5018 domain-containing protein</fullName>
    </submittedName>
</protein>
<feature type="domain" description="SLH" evidence="3">
    <location>
        <begin position="2350"/>
        <end position="2413"/>
    </location>
</feature>
<dbReference type="Pfam" id="PF00395">
    <property type="entry name" value="SLH"/>
    <property type="match status" value="3"/>
</dbReference>
<dbReference type="EMBL" id="CP034235">
    <property type="protein sequence ID" value="QGQ98078.1"/>
    <property type="molecule type" value="Genomic_DNA"/>
</dbReference>
<accession>A0A6B8RS59</accession>
<dbReference type="InterPro" id="IPR025883">
    <property type="entry name" value="Cadherin-like_domain"/>
</dbReference>
<dbReference type="Proteomes" id="UP000426246">
    <property type="component" value="Chromosome"/>
</dbReference>
<name>A0A6B8RS59_9BACL</name>
<organism evidence="4 5">
    <name type="scientific">Paenibacillus psychroresistens</name>
    <dbReference type="NCBI Taxonomy" id="1778678"/>
    <lineage>
        <taxon>Bacteria</taxon>
        <taxon>Bacillati</taxon>
        <taxon>Bacillota</taxon>
        <taxon>Bacilli</taxon>
        <taxon>Bacillales</taxon>
        <taxon>Paenibacillaceae</taxon>
        <taxon>Paenibacillus</taxon>
    </lineage>
</organism>
<feature type="domain" description="SLH" evidence="3">
    <location>
        <begin position="2289"/>
        <end position="2348"/>
    </location>
</feature>
<feature type="compositionally biased region" description="Polar residues" evidence="1">
    <location>
        <begin position="2127"/>
        <end position="2145"/>
    </location>
</feature>
<keyword evidence="2" id="KW-0812">Transmembrane</keyword>